<organism evidence="1 2">
    <name type="scientific">Labilithrix luteola</name>
    <dbReference type="NCBI Taxonomy" id="1391654"/>
    <lineage>
        <taxon>Bacteria</taxon>
        <taxon>Pseudomonadati</taxon>
        <taxon>Myxococcota</taxon>
        <taxon>Polyangia</taxon>
        <taxon>Polyangiales</taxon>
        <taxon>Labilitrichaceae</taxon>
        <taxon>Labilithrix</taxon>
    </lineage>
</organism>
<evidence type="ECO:0000313" key="2">
    <source>
        <dbReference type="Proteomes" id="UP000064967"/>
    </source>
</evidence>
<protein>
    <submittedName>
        <fullName evidence="1">Uncharacterized protein</fullName>
    </submittedName>
</protein>
<name>A0A0K1Q2F0_9BACT</name>
<dbReference type="EMBL" id="CP012333">
    <property type="protein sequence ID" value="AKU99990.1"/>
    <property type="molecule type" value="Genomic_DNA"/>
</dbReference>
<evidence type="ECO:0000313" key="1">
    <source>
        <dbReference type="EMBL" id="AKU99990.1"/>
    </source>
</evidence>
<dbReference type="Proteomes" id="UP000064967">
    <property type="component" value="Chromosome"/>
</dbReference>
<reference evidence="1 2" key="1">
    <citation type="submission" date="2015-08" db="EMBL/GenBank/DDBJ databases">
        <authorList>
            <person name="Babu N.S."/>
            <person name="Beckwith C.J."/>
            <person name="Beseler K.G."/>
            <person name="Brison A."/>
            <person name="Carone J.V."/>
            <person name="Caskin T.P."/>
            <person name="Diamond M."/>
            <person name="Durham M.E."/>
            <person name="Foxe J.M."/>
            <person name="Go M."/>
            <person name="Henderson B.A."/>
            <person name="Jones I.B."/>
            <person name="McGettigan J.A."/>
            <person name="Micheletti S.J."/>
            <person name="Nasrallah M.E."/>
            <person name="Ortiz D."/>
            <person name="Piller C.R."/>
            <person name="Privatt S.R."/>
            <person name="Schneider S.L."/>
            <person name="Sharp S."/>
            <person name="Smith T.C."/>
            <person name="Stanton J.D."/>
            <person name="Ullery H.E."/>
            <person name="Wilson R.J."/>
            <person name="Serrano M.G."/>
            <person name="Buck G."/>
            <person name="Lee V."/>
            <person name="Wang Y."/>
            <person name="Carvalho R."/>
            <person name="Voegtly L."/>
            <person name="Shi R."/>
            <person name="Duckworth R."/>
            <person name="Johnson A."/>
            <person name="Loviza R."/>
            <person name="Walstead R."/>
            <person name="Shah Z."/>
            <person name="Kiflezghi M."/>
            <person name="Wade K."/>
            <person name="Ball S.L."/>
            <person name="Bradley K.W."/>
            <person name="Asai D.J."/>
            <person name="Bowman C.A."/>
            <person name="Russell D.A."/>
            <person name="Pope W.H."/>
            <person name="Jacobs-Sera D."/>
            <person name="Hendrix R.W."/>
            <person name="Hatfull G.F."/>
        </authorList>
    </citation>
    <scope>NUCLEOTIDE SEQUENCE [LARGE SCALE GENOMIC DNA]</scope>
    <source>
        <strain evidence="1 2">DSM 27648</strain>
    </source>
</reference>
<sequence>MCFVDEWWSNESRVGPAARAVTPSQKRRRCIMRGLTIDASAGA</sequence>
<keyword evidence="2" id="KW-1185">Reference proteome</keyword>
<gene>
    <name evidence="1" type="ORF">AKJ09_06654</name>
</gene>
<dbReference type="AlphaFoldDB" id="A0A0K1Q2F0"/>
<dbReference type="KEGG" id="llu:AKJ09_06654"/>
<proteinExistence type="predicted"/>
<accession>A0A0K1Q2F0</accession>